<feature type="transmembrane region" description="Helical" evidence="7">
    <location>
        <begin position="416"/>
        <end position="433"/>
    </location>
</feature>
<keyword evidence="3" id="KW-1003">Cell membrane</keyword>
<evidence type="ECO:0000256" key="1">
    <source>
        <dbReference type="ARBA" id="ARBA00004651"/>
    </source>
</evidence>
<feature type="transmembrane region" description="Helical" evidence="7">
    <location>
        <begin position="324"/>
        <end position="344"/>
    </location>
</feature>
<proteinExistence type="inferred from homology"/>
<feature type="transmembrane region" description="Helical" evidence="7">
    <location>
        <begin position="440"/>
        <end position="458"/>
    </location>
</feature>
<name>A0A9W6FE01_9FIRM</name>
<feature type="transmembrane region" description="Helical" evidence="7">
    <location>
        <begin position="81"/>
        <end position="105"/>
    </location>
</feature>
<dbReference type="PANTHER" id="PTHR30250:SF10">
    <property type="entry name" value="LIPOPOLYSACCHARIDE BIOSYNTHESIS PROTEIN WZXC"/>
    <property type="match status" value="1"/>
</dbReference>
<protein>
    <submittedName>
        <fullName evidence="8">Lipopolysaccharide biosynthesis protein</fullName>
    </submittedName>
</protein>
<feature type="transmembrane region" description="Helical" evidence="7">
    <location>
        <begin position="111"/>
        <end position="129"/>
    </location>
</feature>
<evidence type="ECO:0000313" key="9">
    <source>
        <dbReference type="Proteomes" id="UP001145145"/>
    </source>
</evidence>
<dbReference type="EMBL" id="BSBO01000048">
    <property type="protein sequence ID" value="GLG06128.1"/>
    <property type="molecule type" value="Genomic_DNA"/>
</dbReference>
<organism evidence="8 9">
    <name type="scientific">Sellimonas catena</name>
    <dbReference type="NCBI Taxonomy" id="2994035"/>
    <lineage>
        <taxon>Bacteria</taxon>
        <taxon>Bacillati</taxon>
        <taxon>Bacillota</taxon>
        <taxon>Clostridia</taxon>
        <taxon>Lachnospirales</taxon>
        <taxon>Lachnospiraceae</taxon>
        <taxon>Sellimonas</taxon>
    </lineage>
</organism>
<accession>A0A9W6FE01</accession>
<evidence type="ECO:0000256" key="6">
    <source>
        <dbReference type="ARBA" id="ARBA00023136"/>
    </source>
</evidence>
<comment type="subcellular location">
    <subcellularLocation>
        <location evidence="1">Cell membrane</location>
        <topology evidence="1">Multi-pass membrane protein</topology>
    </subcellularLocation>
</comment>
<evidence type="ECO:0000256" key="7">
    <source>
        <dbReference type="SAM" id="Phobius"/>
    </source>
</evidence>
<feature type="transmembrane region" description="Helical" evidence="7">
    <location>
        <begin position="289"/>
        <end position="312"/>
    </location>
</feature>
<reference evidence="8 9" key="1">
    <citation type="journal article" date="2023" name="Int. J. Syst. Evol. Microbiol.">
        <title>Sellimonas catena sp. nov., isolated from human faeces.</title>
        <authorList>
            <person name="Hisatomi A."/>
            <person name="Ohkuma M."/>
            <person name="Sakamoto M."/>
        </authorList>
    </citation>
    <scope>NUCLEOTIDE SEQUENCE [LARGE SCALE GENOMIC DNA]</scope>
    <source>
        <strain evidence="8 9">12EGH17</strain>
    </source>
</reference>
<comment type="similarity">
    <text evidence="2">Belongs to the polysaccharide synthase family.</text>
</comment>
<feature type="transmembrane region" description="Helical" evidence="7">
    <location>
        <begin position="175"/>
        <end position="193"/>
    </location>
</feature>
<feature type="transmembrane region" description="Helical" evidence="7">
    <location>
        <begin position="44"/>
        <end position="69"/>
    </location>
</feature>
<dbReference type="GO" id="GO:0005886">
    <property type="term" value="C:plasma membrane"/>
    <property type="evidence" value="ECO:0007669"/>
    <property type="project" value="UniProtKB-SubCell"/>
</dbReference>
<evidence type="ECO:0000256" key="3">
    <source>
        <dbReference type="ARBA" id="ARBA00022475"/>
    </source>
</evidence>
<dbReference type="Pfam" id="PF13440">
    <property type="entry name" value="Polysacc_synt_3"/>
    <property type="match status" value="1"/>
</dbReference>
<feature type="transmembrane region" description="Helical" evidence="7">
    <location>
        <begin position="150"/>
        <end position="169"/>
    </location>
</feature>
<comment type="caution">
    <text evidence="8">The sequence shown here is derived from an EMBL/GenBank/DDBJ whole genome shotgun (WGS) entry which is preliminary data.</text>
</comment>
<dbReference type="InterPro" id="IPR050833">
    <property type="entry name" value="Poly_Biosynth_Transport"/>
</dbReference>
<sequence length="484" mass="54346">MWKGNGITVISNLLWRFAERSGAQIVTFIVSIILARLLEPEAYGTISLITVFTTILQVFVDSGLGNALIQKKNTDDLDFSSVFYINIGFCLILYALIFICAPFIANFYDDQSLIALIRVLSLTVIISGVKNVQQAYVSKHLMFKKFFYSSLSGTIGAAIIGIILAFYGAGVWALVAQQVLNVLVNTIVLWCTVKWRPQKRFSIQRVKGLFSFGWKLLVSSLIDTVYTNIRQLIIGKMYSSSDLAFYNQGRQFPNVIVSNINTSIDSVLLPVLSTEQDSRETLKIMTRRAITMSTYIMAPLMMGLAFTAPAVVELVLTEKWLPCVPYLRIFCITFMFYPLHTANLNAIKAMGRSDLYLRLEIIKKVIGMILLLSTMWFGVMAMAYSLLVSSVTSQIVNTWPNKALLNYSYLEQLKDIIPSIGLAVFMGICVSFIELLGVNALITLMLQVTLGVIIYIVGSKIMKIEAFDYLWEIIKKFVPKCGYK</sequence>
<evidence type="ECO:0000256" key="4">
    <source>
        <dbReference type="ARBA" id="ARBA00022692"/>
    </source>
</evidence>
<keyword evidence="6 7" id="KW-0472">Membrane</keyword>
<evidence type="ECO:0000256" key="2">
    <source>
        <dbReference type="ARBA" id="ARBA00007430"/>
    </source>
</evidence>
<evidence type="ECO:0000256" key="5">
    <source>
        <dbReference type="ARBA" id="ARBA00022989"/>
    </source>
</evidence>
<gene>
    <name evidence="8" type="ORF">Selli1_33020</name>
</gene>
<dbReference type="PANTHER" id="PTHR30250">
    <property type="entry name" value="PST FAMILY PREDICTED COLANIC ACID TRANSPORTER"/>
    <property type="match status" value="1"/>
</dbReference>
<keyword evidence="9" id="KW-1185">Reference proteome</keyword>
<dbReference type="CDD" id="cd13127">
    <property type="entry name" value="MATE_tuaB_like"/>
    <property type="match status" value="1"/>
</dbReference>
<dbReference type="RefSeq" id="WP_281874127.1">
    <property type="nucleotide sequence ID" value="NZ_BSBO01000048.1"/>
</dbReference>
<dbReference type="AlphaFoldDB" id="A0A9W6FE01"/>
<feature type="transmembrane region" description="Helical" evidence="7">
    <location>
        <begin position="365"/>
        <end position="396"/>
    </location>
</feature>
<keyword evidence="5 7" id="KW-1133">Transmembrane helix</keyword>
<evidence type="ECO:0000313" key="8">
    <source>
        <dbReference type="EMBL" id="GLG06128.1"/>
    </source>
</evidence>
<feature type="transmembrane region" description="Helical" evidence="7">
    <location>
        <begin position="21"/>
        <end position="38"/>
    </location>
</feature>
<dbReference type="Proteomes" id="UP001145145">
    <property type="component" value="Unassembled WGS sequence"/>
</dbReference>
<keyword evidence="4 7" id="KW-0812">Transmembrane</keyword>